<dbReference type="RefSeq" id="WP_048044880.1">
    <property type="nucleotide sequence ID" value="NZ_JJQA01000061.1"/>
</dbReference>
<sequence>MFESLSQWLINLGLRIVPLSGIAFFPLKLFEYSFDSKSHLSRLVKSIWYLSMGLLYLQDIVGVDVVVTTVCFIECFDLFFQFLEGIKHQNRKL</sequence>
<keyword evidence="1" id="KW-1133">Transmembrane helix</keyword>
<evidence type="ECO:0000313" key="4">
    <source>
        <dbReference type="EMBL" id="KKH17349.1"/>
    </source>
</evidence>
<dbReference type="PATRIC" id="fig|2209.48.peg.2750"/>
<proteinExistence type="predicted"/>
<keyword evidence="1" id="KW-0472">Membrane</keyword>
<dbReference type="Proteomes" id="UP000034733">
    <property type="component" value="Unassembled WGS sequence"/>
</dbReference>
<evidence type="ECO:0000313" key="6">
    <source>
        <dbReference type="Proteomes" id="UP000034064"/>
    </source>
</evidence>
<evidence type="ECO:0000313" key="2">
    <source>
        <dbReference type="EMBL" id="KKH15832.1"/>
    </source>
</evidence>
<dbReference type="Proteomes" id="UP000034064">
    <property type="component" value="Unassembled WGS sequence"/>
</dbReference>
<feature type="transmembrane region" description="Helical" evidence="1">
    <location>
        <begin position="63"/>
        <end position="83"/>
    </location>
</feature>
<dbReference type="AlphaFoldDB" id="A0A0F8MYN5"/>
<dbReference type="EMBL" id="JJQA01000061">
    <property type="protein sequence ID" value="KKH17349.1"/>
    <property type="molecule type" value="Genomic_DNA"/>
</dbReference>
<feature type="transmembrane region" description="Helical" evidence="1">
    <location>
        <begin position="6"/>
        <end position="27"/>
    </location>
</feature>
<evidence type="ECO:0000313" key="5">
    <source>
        <dbReference type="Proteomes" id="UP000033987"/>
    </source>
</evidence>
<reference evidence="5 6" key="1">
    <citation type="journal article" date="2015" name="ISME J.">
        <title>Genomic and phenotypic differentiation among Methanosarcina mazei populations from Columbia River sediment.</title>
        <authorList>
            <person name="Youngblut N.D."/>
            <person name="Wirth J.S."/>
            <person name="Henriksen J.R."/>
            <person name="Smith M."/>
            <person name="Simon H."/>
            <person name="Metcalf W.W."/>
            <person name="Whitaker R.J."/>
        </authorList>
    </citation>
    <scope>NUCLEOTIDE SEQUENCE [LARGE SCALE GENOMIC DNA]</scope>
    <source>
        <strain evidence="4 6">1.F.A.1A.3</strain>
        <strain evidence="2 7">1.F.A.1B.3</strain>
        <strain evidence="3 5">1.F.A.1B.4</strain>
    </source>
</reference>
<evidence type="ECO:0000313" key="3">
    <source>
        <dbReference type="EMBL" id="KKH17148.1"/>
    </source>
</evidence>
<accession>A0A0F8MYN5</accession>
<dbReference type="EMBL" id="JJQC01000147">
    <property type="protein sequence ID" value="KKH17148.1"/>
    <property type="molecule type" value="Genomic_DNA"/>
</dbReference>
<comment type="caution">
    <text evidence="4">The sequence shown here is derived from an EMBL/GenBank/DDBJ whole genome shotgun (WGS) entry which is preliminary data.</text>
</comment>
<evidence type="ECO:0000313" key="7">
    <source>
        <dbReference type="Proteomes" id="UP000034733"/>
    </source>
</evidence>
<dbReference type="Proteomes" id="UP000033987">
    <property type="component" value="Unassembled WGS sequence"/>
</dbReference>
<organism evidence="4 6">
    <name type="scientific">Methanosarcina mazei</name>
    <name type="common">Methanosarcina frisia</name>
    <dbReference type="NCBI Taxonomy" id="2209"/>
    <lineage>
        <taxon>Archaea</taxon>
        <taxon>Methanobacteriati</taxon>
        <taxon>Methanobacteriota</taxon>
        <taxon>Stenosarchaea group</taxon>
        <taxon>Methanomicrobia</taxon>
        <taxon>Methanosarcinales</taxon>
        <taxon>Methanosarcinaceae</taxon>
        <taxon>Methanosarcina</taxon>
    </lineage>
</organism>
<name>A0A0F8MYN5_METMZ</name>
<gene>
    <name evidence="4" type="ORF">DU44_12775</name>
    <name evidence="2" type="ORF">DU48_11960</name>
    <name evidence="3" type="ORF">DU65_13030</name>
</gene>
<evidence type="ECO:0000256" key="1">
    <source>
        <dbReference type="SAM" id="Phobius"/>
    </source>
</evidence>
<protein>
    <submittedName>
        <fullName evidence="4">Uncharacterized protein</fullName>
    </submittedName>
</protein>
<dbReference type="EMBL" id="JJQB01000137">
    <property type="protein sequence ID" value="KKH15832.1"/>
    <property type="molecule type" value="Genomic_DNA"/>
</dbReference>
<keyword evidence="1" id="KW-0812">Transmembrane</keyword>